<proteinExistence type="predicted"/>
<dbReference type="InterPro" id="IPR011989">
    <property type="entry name" value="ARM-like"/>
</dbReference>
<keyword evidence="2" id="KW-1185">Reference proteome</keyword>
<sequence>MSTSWQTPSIAGLDFSPYSNQLIQYLLRLIKALHSAQTQELALALLAKNQEIRGELAPLLWHSVGTMTVLLQVKEQSMHPLIVPDINLCIYKKLKSS</sequence>
<name>A0AAV8SAV0_9ROSI</name>
<comment type="caution">
    <text evidence="1">The sequence shown here is derived from an EMBL/GenBank/DDBJ whole genome shotgun (WGS) entry which is preliminary data.</text>
</comment>
<protein>
    <recommendedName>
        <fullName evidence="3">CCR4-NOT transcription complex subunit 9</fullName>
    </recommendedName>
</protein>
<dbReference type="Gene3D" id="1.25.10.10">
    <property type="entry name" value="Leucine-rich Repeat Variant"/>
    <property type="match status" value="1"/>
</dbReference>
<accession>A0AAV8SAV0</accession>
<evidence type="ECO:0008006" key="3">
    <source>
        <dbReference type="Google" id="ProtNLM"/>
    </source>
</evidence>
<evidence type="ECO:0000313" key="1">
    <source>
        <dbReference type="EMBL" id="KAJ8749252.1"/>
    </source>
</evidence>
<dbReference type="Proteomes" id="UP001159364">
    <property type="component" value="Linkage Group LG12"/>
</dbReference>
<reference evidence="1 2" key="1">
    <citation type="submission" date="2021-09" db="EMBL/GenBank/DDBJ databases">
        <title>Genomic insights and catalytic innovation underlie evolution of tropane alkaloids biosynthesis.</title>
        <authorList>
            <person name="Wang Y.-J."/>
            <person name="Tian T."/>
            <person name="Huang J.-P."/>
            <person name="Huang S.-X."/>
        </authorList>
    </citation>
    <scope>NUCLEOTIDE SEQUENCE [LARGE SCALE GENOMIC DNA]</scope>
    <source>
        <strain evidence="1">KIB-2018</strain>
        <tissue evidence="1">Leaf</tissue>
    </source>
</reference>
<gene>
    <name evidence="1" type="ORF">K2173_018731</name>
</gene>
<dbReference type="EMBL" id="JAIWQS010000012">
    <property type="protein sequence ID" value="KAJ8749252.1"/>
    <property type="molecule type" value="Genomic_DNA"/>
</dbReference>
<dbReference type="AlphaFoldDB" id="A0AAV8SAV0"/>
<organism evidence="1 2">
    <name type="scientific">Erythroxylum novogranatense</name>
    <dbReference type="NCBI Taxonomy" id="1862640"/>
    <lineage>
        <taxon>Eukaryota</taxon>
        <taxon>Viridiplantae</taxon>
        <taxon>Streptophyta</taxon>
        <taxon>Embryophyta</taxon>
        <taxon>Tracheophyta</taxon>
        <taxon>Spermatophyta</taxon>
        <taxon>Magnoliopsida</taxon>
        <taxon>eudicotyledons</taxon>
        <taxon>Gunneridae</taxon>
        <taxon>Pentapetalae</taxon>
        <taxon>rosids</taxon>
        <taxon>fabids</taxon>
        <taxon>Malpighiales</taxon>
        <taxon>Erythroxylaceae</taxon>
        <taxon>Erythroxylum</taxon>
    </lineage>
</organism>
<evidence type="ECO:0000313" key="2">
    <source>
        <dbReference type="Proteomes" id="UP001159364"/>
    </source>
</evidence>